<organism evidence="6 7">
    <name type="scientific">Brachionus calyciflorus</name>
    <dbReference type="NCBI Taxonomy" id="104777"/>
    <lineage>
        <taxon>Eukaryota</taxon>
        <taxon>Metazoa</taxon>
        <taxon>Spiralia</taxon>
        <taxon>Gnathifera</taxon>
        <taxon>Rotifera</taxon>
        <taxon>Eurotatoria</taxon>
        <taxon>Monogononta</taxon>
        <taxon>Pseudotrocha</taxon>
        <taxon>Ploima</taxon>
        <taxon>Brachionidae</taxon>
        <taxon>Brachionus</taxon>
    </lineage>
</organism>
<dbReference type="GO" id="GO:0016540">
    <property type="term" value="P:protein autoprocessing"/>
    <property type="evidence" value="ECO:0007669"/>
    <property type="project" value="InterPro"/>
</dbReference>
<dbReference type="InterPro" id="IPR001767">
    <property type="entry name" value="Hedgehog_Hint"/>
</dbReference>
<dbReference type="OrthoDB" id="5212at2759"/>
<dbReference type="EMBL" id="CAJNOC010003271">
    <property type="protein sequence ID" value="CAF0975466.1"/>
    <property type="molecule type" value="Genomic_DNA"/>
</dbReference>
<dbReference type="InterPro" id="IPR003586">
    <property type="entry name" value="Hint_dom_C"/>
</dbReference>
<feature type="domain" description="EGF-like" evidence="5">
    <location>
        <begin position="170"/>
        <end position="207"/>
    </location>
</feature>
<dbReference type="AlphaFoldDB" id="A0A814EY64"/>
<dbReference type="InterPro" id="IPR051022">
    <property type="entry name" value="Notch_Cell-Fate_Det"/>
</dbReference>
<evidence type="ECO:0000256" key="1">
    <source>
        <dbReference type="ARBA" id="ARBA00022536"/>
    </source>
</evidence>
<dbReference type="PANTHER" id="PTHR24049">
    <property type="entry name" value="CRUMBS FAMILY MEMBER"/>
    <property type="match status" value="1"/>
</dbReference>
<dbReference type="Gene3D" id="2.10.25.10">
    <property type="entry name" value="Laminin"/>
    <property type="match status" value="6"/>
</dbReference>
<evidence type="ECO:0000313" key="6">
    <source>
        <dbReference type="EMBL" id="CAF0975466.1"/>
    </source>
</evidence>
<dbReference type="Pfam" id="PF01079">
    <property type="entry name" value="Hint"/>
    <property type="match status" value="1"/>
</dbReference>
<feature type="disulfide bond" evidence="4">
    <location>
        <begin position="214"/>
        <end position="224"/>
    </location>
</feature>
<feature type="domain" description="EGF-like" evidence="5">
    <location>
        <begin position="210"/>
        <end position="247"/>
    </location>
</feature>
<evidence type="ECO:0000313" key="7">
    <source>
        <dbReference type="Proteomes" id="UP000663879"/>
    </source>
</evidence>
<dbReference type="SMART" id="SM00305">
    <property type="entry name" value="HintC"/>
    <property type="match status" value="1"/>
</dbReference>
<dbReference type="SUPFAM" id="SSF57196">
    <property type="entry name" value="EGF/Laminin"/>
    <property type="match status" value="5"/>
</dbReference>
<dbReference type="PROSITE" id="PS50026">
    <property type="entry name" value="EGF_3"/>
    <property type="match status" value="6"/>
</dbReference>
<feature type="non-terminal residue" evidence="6">
    <location>
        <position position="508"/>
    </location>
</feature>
<dbReference type="Proteomes" id="UP000663879">
    <property type="component" value="Unassembled WGS sequence"/>
</dbReference>
<feature type="disulfide bond" evidence="4">
    <location>
        <begin position="158"/>
        <end position="167"/>
    </location>
</feature>
<evidence type="ECO:0000256" key="3">
    <source>
        <dbReference type="ARBA" id="ARBA00023157"/>
    </source>
</evidence>
<feature type="disulfide bond" evidence="4">
    <location>
        <begin position="27"/>
        <end position="36"/>
    </location>
</feature>
<protein>
    <recommendedName>
        <fullName evidence="5">EGF-like domain-containing protein</fullName>
    </recommendedName>
</protein>
<keyword evidence="3 4" id="KW-1015">Disulfide bond</keyword>
<dbReference type="InterPro" id="IPR000152">
    <property type="entry name" value="EGF-type_Asp/Asn_hydroxyl_site"/>
</dbReference>
<accession>A0A814EY64</accession>
<dbReference type="SMART" id="SM00179">
    <property type="entry name" value="EGF_CA"/>
    <property type="match status" value="4"/>
</dbReference>
<comment type="caution">
    <text evidence="6">The sequence shown here is derived from an EMBL/GenBank/DDBJ whole genome shotgun (WGS) entry which is preliminary data.</text>
</comment>
<evidence type="ECO:0000256" key="4">
    <source>
        <dbReference type="PROSITE-ProRule" id="PRU00076"/>
    </source>
</evidence>
<keyword evidence="7" id="KW-1185">Reference proteome</keyword>
<dbReference type="Pfam" id="PF00008">
    <property type="entry name" value="EGF"/>
    <property type="match status" value="1"/>
</dbReference>
<feature type="domain" description="EGF-like" evidence="5">
    <location>
        <begin position="131"/>
        <end position="168"/>
    </location>
</feature>
<dbReference type="PROSITE" id="PS00022">
    <property type="entry name" value="EGF_1"/>
    <property type="match status" value="6"/>
</dbReference>
<dbReference type="SMART" id="SM00306">
    <property type="entry name" value="HintN"/>
    <property type="match status" value="1"/>
</dbReference>
<reference evidence="6" key="1">
    <citation type="submission" date="2021-02" db="EMBL/GenBank/DDBJ databases">
        <authorList>
            <person name="Nowell W R."/>
        </authorList>
    </citation>
    <scope>NUCLEOTIDE SEQUENCE</scope>
    <source>
        <strain evidence="6">Ploen Becks lab</strain>
    </source>
</reference>
<feature type="disulfide bond" evidence="4">
    <location>
        <begin position="118"/>
        <end position="127"/>
    </location>
</feature>
<gene>
    <name evidence="6" type="ORF">OXX778_LOCUS15146</name>
</gene>
<dbReference type="CDD" id="cd00081">
    <property type="entry name" value="Hint"/>
    <property type="match status" value="1"/>
</dbReference>
<sequence length="508" mass="56925">CQIDQQCLNGGVLISRPAANIEQICLCNKNFIGPRCEISLLNLRPEEKLRYGCELRPCWIGSTCEDRDGSFVCHCSANTFGEFCEKSSLTTTDPCISKPCYNYGTCIQQDQNSYTCACNGSYGGLGCRQNLVGACASNPCQRDGICVPIGLTDYKCQCPEWTIGKNCEVVFNPCQRVNCMNNGICLKRRTLAFECNCTSDYTGLLCDQPKSQTCQTTPCAYGQCILNLNGQYQCACVTPGFEGPFCEIEKCNPKCKYGICNRDASGNYYCQCASSYRGPSCSDLVCFSGETLVETKDRGTIKISNLKRGDLVKTYDRSNNQWKFSRFVTYLHENRDIVGNYIRLTTSSNKSLTISPLHFIARLKQGTEKIEFVFAKHLKLNDMLVSEKKLGSGLDYERLIQKEEVFEAGAYAPLTETGTIYVNSILASCYANTIINELAHYLFQPLIFLSKYINIDNLKFFGGNSNDIPQSRESTTSINDETTGIFWYCKFFLNLLPYIPFSSYIVSF</sequence>
<name>A0A814EY64_9BILA</name>
<dbReference type="InterPro" id="IPR001881">
    <property type="entry name" value="EGF-like_Ca-bd_dom"/>
</dbReference>
<feature type="domain" description="EGF-like" evidence="5">
    <location>
        <begin position="49"/>
        <end position="85"/>
    </location>
</feature>
<keyword evidence="1 4" id="KW-0245">EGF-like domain</keyword>
<dbReference type="InterPro" id="IPR036844">
    <property type="entry name" value="Hint_dom_sf"/>
</dbReference>
<dbReference type="PROSITE" id="PS00010">
    <property type="entry name" value="ASX_HYDROXYL"/>
    <property type="match status" value="1"/>
</dbReference>
<dbReference type="GO" id="GO:0005509">
    <property type="term" value="F:calcium ion binding"/>
    <property type="evidence" value="ECO:0007669"/>
    <property type="project" value="InterPro"/>
</dbReference>
<dbReference type="InterPro" id="IPR000742">
    <property type="entry name" value="EGF"/>
</dbReference>
<dbReference type="CDD" id="cd00054">
    <property type="entry name" value="EGF_CA"/>
    <property type="match status" value="1"/>
</dbReference>
<dbReference type="Gene3D" id="2.170.16.10">
    <property type="entry name" value="Hedgehog/Intein (Hint) domain"/>
    <property type="match status" value="1"/>
</dbReference>
<comment type="caution">
    <text evidence="4">Lacks conserved residue(s) required for the propagation of feature annotation.</text>
</comment>
<proteinExistence type="predicted"/>
<keyword evidence="2" id="KW-0677">Repeat</keyword>
<feature type="disulfide bond" evidence="4">
    <location>
        <begin position="75"/>
        <end position="84"/>
    </location>
</feature>
<evidence type="ECO:0000256" key="2">
    <source>
        <dbReference type="ARBA" id="ARBA00022737"/>
    </source>
</evidence>
<dbReference type="SMART" id="SM00181">
    <property type="entry name" value="EGF"/>
    <property type="match status" value="7"/>
</dbReference>
<feature type="domain" description="EGF-like" evidence="5">
    <location>
        <begin position="1"/>
        <end position="37"/>
    </location>
</feature>
<dbReference type="SUPFAM" id="SSF51294">
    <property type="entry name" value="Hedgehog/intein (Hint) domain"/>
    <property type="match status" value="1"/>
</dbReference>
<feature type="disulfide bond" evidence="4">
    <location>
        <begin position="197"/>
        <end position="206"/>
    </location>
</feature>
<feature type="domain" description="EGF-like" evidence="5">
    <location>
        <begin position="91"/>
        <end position="128"/>
    </location>
</feature>
<evidence type="ECO:0000259" key="5">
    <source>
        <dbReference type="PROSITE" id="PS50026"/>
    </source>
</evidence>
<dbReference type="InterPro" id="IPR003587">
    <property type="entry name" value="Hint_dom_N"/>
</dbReference>